<dbReference type="EMBL" id="CP010028">
    <property type="protein sequence ID" value="AIZ45175.1"/>
    <property type="molecule type" value="Genomic_DNA"/>
</dbReference>
<dbReference type="Proteomes" id="UP000030634">
    <property type="component" value="Chromosome"/>
</dbReference>
<dbReference type="AlphaFoldDB" id="A0A0A7KGE4"/>
<organism evidence="1 2">
    <name type="scientific">Deinococcus radiopugnans</name>
    <dbReference type="NCBI Taxonomy" id="57497"/>
    <lineage>
        <taxon>Bacteria</taxon>
        <taxon>Thermotogati</taxon>
        <taxon>Deinococcota</taxon>
        <taxon>Deinococci</taxon>
        <taxon>Deinococcales</taxon>
        <taxon>Deinococcaceae</taxon>
        <taxon>Deinococcus</taxon>
    </lineage>
</organism>
<reference evidence="2" key="1">
    <citation type="submission" date="2014-11" db="EMBL/GenBank/DDBJ databases">
        <title>Hymenobacter sp. DG25B genome submission.</title>
        <authorList>
            <person name="Jung H.-Y."/>
            <person name="Kim M.K."/>
            <person name="Srinivasan S."/>
            <person name="Lim S."/>
        </authorList>
    </citation>
    <scope>NUCLEOTIDE SEQUENCE [LARGE SCALE GENOMIC DNA]</scope>
    <source>
        <strain evidence="2">DY59</strain>
    </source>
</reference>
<name>A0A0A7KGE4_9DEIO</name>
<evidence type="ECO:0000313" key="2">
    <source>
        <dbReference type="Proteomes" id="UP000030634"/>
    </source>
</evidence>
<gene>
    <name evidence="1" type="ORF">QR90_08765</name>
</gene>
<accession>A0A0A7KGE4</accession>
<sequence>MKRRPFWGALLHRAQAALWRACRVLPPDAHPGQGPSWGALPARRPSETLFGTLEGHVELAGGQGGKFKLQALLGACALLIEGNPVDVGDGQQTSDLSCTVCVHDGLRQGAPS</sequence>
<protein>
    <submittedName>
        <fullName evidence="1">Uncharacterized protein</fullName>
    </submittedName>
</protein>
<proteinExistence type="predicted"/>
<dbReference type="HOGENOM" id="CLU_2141806_0_0_0"/>
<dbReference type="KEGG" id="dsw:QR90_08765"/>
<evidence type="ECO:0000313" key="1">
    <source>
        <dbReference type="EMBL" id="AIZ45175.1"/>
    </source>
</evidence>